<feature type="compositionally biased region" description="Basic and acidic residues" evidence="1">
    <location>
        <begin position="151"/>
        <end position="165"/>
    </location>
</feature>
<dbReference type="AlphaFoldDB" id="A0A8T0T465"/>
<accession>A0A8T0T465</accession>
<evidence type="ECO:0000313" key="2">
    <source>
        <dbReference type="EMBL" id="KAG2606492.1"/>
    </source>
</evidence>
<gene>
    <name evidence="2" type="ORF">PVAP13_4NG169400</name>
</gene>
<feature type="region of interest" description="Disordered" evidence="1">
    <location>
        <begin position="116"/>
        <end position="229"/>
    </location>
</feature>
<name>A0A8T0T465_PANVG</name>
<dbReference type="Proteomes" id="UP000823388">
    <property type="component" value="Chromosome 4N"/>
</dbReference>
<proteinExistence type="predicted"/>
<comment type="caution">
    <text evidence="2">The sequence shown here is derived from an EMBL/GenBank/DDBJ whole genome shotgun (WGS) entry which is preliminary data.</text>
</comment>
<sequence>MVVVRCRSRTHRPRRHIDNQRLYLPLIFLHRATSKSTAAALPSSSLLPTEQSSKQCKLLSFFFRLDLSLCSSTKATKNTSSLASLSPFYSSMVSTEQAKYQLPVFSTEAASRSPSAVRVSLQEPAPAPSGKVLSPGAASTTPSSLLPLHRAAADHEPDEQEHADSADPEELLPWTPTTCSTRMPTPPTPSHRRPRRAEPRAQAPPYRHAGHAYTVNPRDGSTPEKSTRSRRVRTRLACGVGLHDDAELRCWLFHQCCFSFSTSLLSFCSSFILD</sequence>
<dbReference type="EMBL" id="CM029044">
    <property type="protein sequence ID" value="KAG2606492.1"/>
    <property type="molecule type" value="Genomic_DNA"/>
</dbReference>
<evidence type="ECO:0000313" key="3">
    <source>
        <dbReference type="Proteomes" id="UP000823388"/>
    </source>
</evidence>
<keyword evidence="3" id="KW-1185">Reference proteome</keyword>
<reference evidence="2" key="1">
    <citation type="submission" date="2020-05" db="EMBL/GenBank/DDBJ databases">
        <title>WGS assembly of Panicum virgatum.</title>
        <authorList>
            <person name="Lovell J.T."/>
            <person name="Jenkins J."/>
            <person name="Shu S."/>
            <person name="Juenger T.E."/>
            <person name="Schmutz J."/>
        </authorList>
    </citation>
    <scope>NUCLEOTIDE SEQUENCE</scope>
    <source>
        <strain evidence="2">AP13</strain>
    </source>
</reference>
<organism evidence="2 3">
    <name type="scientific">Panicum virgatum</name>
    <name type="common">Blackwell switchgrass</name>
    <dbReference type="NCBI Taxonomy" id="38727"/>
    <lineage>
        <taxon>Eukaryota</taxon>
        <taxon>Viridiplantae</taxon>
        <taxon>Streptophyta</taxon>
        <taxon>Embryophyta</taxon>
        <taxon>Tracheophyta</taxon>
        <taxon>Spermatophyta</taxon>
        <taxon>Magnoliopsida</taxon>
        <taxon>Liliopsida</taxon>
        <taxon>Poales</taxon>
        <taxon>Poaceae</taxon>
        <taxon>PACMAD clade</taxon>
        <taxon>Panicoideae</taxon>
        <taxon>Panicodae</taxon>
        <taxon>Paniceae</taxon>
        <taxon>Panicinae</taxon>
        <taxon>Panicum</taxon>
        <taxon>Panicum sect. Hiantes</taxon>
    </lineage>
</organism>
<protein>
    <submittedName>
        <fullName evidence="2">Uncharacterized protein</fullName>
    </submittedName>
</protein>
<evidence type="ECO:0000256" key="1">
    <source>
        <dbReference type="SAM" id="MobiDB-lite"/>
    </source>
</evidence>